<gene>
    <name evidence="1" type="ORF">KLDO_g330</name>
</gene>
<comment type="caution">
    <text evidence="1">The sequence shown here is derived from an EMBL/GenBank/DDBJ whole genome shotgun (WGS) entry which is preliminary data.</text>
</comment>
<proteinExistence type="predicted"/>
<dbReference type="SUPFAM" id="SSF56784">
    <property type="entry name" value="HAD-like"/>
    <property type="match status" value="1"/>
</dbReference>
<evidence type="ECO:0000313" key="2">
    <source>
        <dbReference type="Proteomes" id="UP000031516"/>
    </source>
</evidence>
<dbReference type="OrthoDB" id="10255128at2759"/>
<dbReference type="InterPro" id="IPR023214">
    <property type="entry name" value="HAD_sf"/>
</dbReference>
<protein>
    <submittedName>
        <fullName evidence="1">WGS project CCBQ000000000 data, contig 00107</fullName>
    </submittedName>
</protein>
<accession>A0A0A8KZ38</accession>
<dbReference type="EMBL" id="CCBQ010000004">
    <property type="protein sequence ID" value="CDO92000.1"/>
    <property type="molecule type" value="Genomic_DNA"/>
</dbReference>
<keyword evidence="2" id="KW-1185">Reference proteome</keyword>
<dbReference type="InterPro" id="IPR036412">
    <property type="entry name" value="HAD-like_sf"/>
</dbReference>
<dbReference type="InterPro" id="IPR050849">
    <property type="entry name" value="HAD-like_hydrolase_phosphatase"/>
</dbReference>
<dbReference type="PANTHER" id="PTHR28181">
    <property type="entry name" value="UPF0655 PROTEIN YCR015C"/>
    <property type="match status" value="1"/>
</dbReference>
<dbReference type="PANTHER" id="PTHR28181:SF1">
    <property type="entry name" value="COLD TOLERANCE PROTEIN 1"/>
    <property type="match status" value="1"/>
</dbReference>
<dbReference type="Gene3D" id="3.40.50.1000">
    <property type="entry name" value="HAD superfamily/HAD-like"/>
    <property type="match status" value="1"/>
</dbReference>
<reference evidence="1 2" key="1">
    <citation type="submission" date="2014-03" db="EMBL/GenBank/DDBJ databases">
        <title>The genome of Kluyveromyces dobzhanskii.</title>
        <authorList>
            <person name="Nystedt B."/>
            <person name="Astrom S."/>
        </authorList>
    </citation>
    <scope>NUCLEOTIDE SEQUENCE [LARGE SCALE GENOMIC DNA]</scope>
    <source>
        <strain evidence="1 2">CBS 2104</strain>
    </source>
</reference>
<dbReference type="Proteomes" id="UP000031516">
    <property type="component" value="Unassembled WGS sequence"/>
</dbReference>
<organism evidence="1 2">
    <name type="scientific">Kluyveromyces dobzhanskii CBS 2104</name>
    <dbReference type="NCBI Taxonomy" id="1427455"/>
    <lineage>
        <taxon>Eukaryota</taxon>
        <taxon>Fungi</taxon>
        <taxon>Dikarya</taxon>
        <taxon>Ascomycota</taxon>
        <taxon>Saccharomycotina</taxon>
        <taxon>Saccharomycetes</taxon>
        <taxon>Saccharomycetales</taxon>
        <taxon>Saccharomycetaceae</taxon>
        <taxon>Kluyveromyces</taxon>
    </lineage>
</organism>
<sequence>MLRRILVLDFDGTITISDTTSVIGQAVYSLKKLSVAWTHYTKMYEECHVPKPKGLGPDAWDKVCDYERESRACELRSIDELELQNHFEGVVIRDLLQLVKQKVELRPGLHDIMKKYDETFVISLNWSKDLIHDLTAIPKANIFCNDLLSRDNEVYSGQFTKQILTGCDKYEVLKQICDISKNGPELKVTYIGDSFGDLPCVLAENVTGYIIGDQLSHLDLDVPTIQGFDEVEC</sequence>
<dbReference type="AlphaFoldDB" id="A0A0A8KZ38"/>
<name>A0A0A8KZ38_9SACH</name>
<evidence type="ECO:0000313" key="1">
    <source>
        <dbReference type="EMBL" id="CDO92000.1"/>
    </source>
</evidence>